<name>A0AAE3JFM4_9FIRM</name>
<evidence type="ECO:0000259" key="2">
    <source>
        <dbReference type="Pfam" id="PF26551"/>
    </source>
</evidence>
<dbReference type="EMBL" id="JAJEQR010000034">
    <property type="protein sequence ID" value="MCC2231610.1"/>
    <property type="molecule type" value="Genomic_DNA"/>
</dbReference>
<comment type="caution">
    <text evidence="3">The sequence shown here is derived from an EMBL/GenBank/DDBJ whole genome shotgun (WGS) entry which is preliminary data.</text>
</comment>
<feature type="domain" description="DUF8180" evidence="2">
    <location>
        <begin position="30"/>
        <end position="85"/>
    </location>
</feature>
<dbReference type="AlphaFoldDB" id="A0AAE3JFM4"/>
<proteinExistence type="predicted"/>
<reference evidence="3" key="1">
    <citation type="submission" date="2021-10" db="EMBL/GenBank/DDBJ databases">
        <title>Anaerobic single-cell dispensing facilitates the cultivation of human gut bacteria.</title>
        <authorList>
            <person name="Afrizal A."/>
        </authorList>
    </citation>
    <scope>NUCLEOTIDE SEQUENCE</scope>
    <source>
        <strain evidence="3">CLA-AA-H215</strain>
    </source>
</reference>
<dbReference type="RefSeq" id="WP_308454130.1">
    <property type="nucleotide sequence ID" value="NZ_JAJEQR010000034.1"/>
</dbReference>
<evidence type="ECO:0000313" key="3">
    <source>
        <dbReference type="EMBL" id="MCC2231610.1"/>
    </source>
</evidence>
<feature type="region of interest" description="Disordered" evidence="1">
    <location>
        <begin position="1"/>
        <end position="24"/>
    </location>
</feature>
<accession>A0AAE3JFM4</accession>
<keyword evidence="4" id="KW-1185">Reference proteome</keyword>
<sequence>MHDGHEGHAGHHHHHHDLEATSASREEAVALLGYMVAHNEHHAEELTELAENMRGLGLADAAEEIENSVADFKEGNLKLRTAFALLQK</sequence>
<protein>
    <submittedName>
        <fullName evidence="3">Cobalt transporter</fullName>
    </submittedName>
</protein>
<evidence type="ECO:0000313" key="4">
    <source>
        <dbReference type="Proteomes" id="UP001198182"/>
    </source>
</evidence>
<gene>
    <name evidence="3" type="ORF">LKD81_11490</name>
</gene>
<dbReference type="InterPro" id="IPR058493">
    <property type="entry name" value="DUF8180"/>
</dbReference>
<dbReference type="Pfam" id="PF26551">
    <property type="entry name" value="DUF8180"/>
    <property type="match status" value="1"/>
</dbReference>
<organism evidence="3 4">
    <name type="scientific">Hominifimenecus microfluidus</name>
    <dbReference type="NCBI Taxonomy" id="2885348"/>
    <lineage>
        <taxon>Bacteria</taxon>
        <taxon>Bacillati</taxon>
        <taxon>Bacillota</taxon>
        <taxon>Clostridia</taxon>
        <taxon>Lachnospirales</taxon>
        <taxon>Lachnospiraceae</taxon>
        <taxon>Hominifimenecus</taxon>
    </lineage>
</organism>
<evidence type="ECO:0000256" key="1">
    <source>
        <dbReference type="SAM" id="MobiDB-lite"/>
    </source>
</evidence>
<dbReference type="Proteomes" id="UP001198182">
    <property type="component" value="Unassembled WGS sequence"/>
</dbReference>